<organism evidence="1 2">
    <name type="scientific">Undibacterium fentianense</name>
    <dbReference type="NCBI Taxonomy" id="2828728"/>
    <lineage>
        <taxon>Bacteria</taxon>
        <taxon>Pseudomonadati</taxon>
        <taxon>Pseudomonadota</taxon>
        <taxon>Betaproteobacteria</taxon>
        <taxon>Burkholderiales</taxon>
        <taxon>Oxalobacteraceae</taxon>
        <taxon>Undibacterium</taxon>
    </lineage>
</organism>
<dbReference type="EMBL" id="JAGSPJ010000006">
    <property type="protein sequence ID" value="MBR7801337.1"/>
    <property type="molecule type" value="Genomic_DNA"/>
</dbReference>
<proteinExistence type="predicted"/>
<comment type="caution">
    <text evidence="1">The sequence shown here is derived from an EMBL/GenBank/DDBJ whole genome shotgun (WGS) entry which is preliminary data.</text>
</comment>
<reference evidence="1" key="1">
    <citation type="submission" date="2021-04" db="EMBL/GenBank/DDBJ databases">
        <title>novel species isolated from subtropical streams in China.</title>
        <authorList>
            <person name="Lu H."/>
        </authorList>
    </citation>
    <scope>NUCLEOTIDE SEQUENCE</scope>
    <source>
        <strain evidence="1">FT137W</strain>
    </source>
</reference>
<dbReference type="Proteomes" id="UP000678545">
    <property type="component" value="Unassembled WGS sequence"/>
</dbReference>
<dbReference type="Pfam" id="PF13489">
    <property type="entry name" value="Methyltransf_23"/>
    <property type="match status" value="1"/>
</dbReference>
<dbReference type="RefSeq" id="WP_212676446.1">
    <property type="nucleotide sequence ID" value="NZ_JAGSPJ010000006.1"/>
</dbReference>
<evidence type="ECO:0000313" key="1">
    <source>
        <dbReference type="EMBL" id="MBR7801337.1"/>
    </source>
</evidence>
<gene>
    <name evidence="1" type="ORF">KDM90_15110</name>
</gene>
<dbReference type="InterPro" id="IPR029063">
    <property type="entry name" value="SAM-dependent_MTases_sf"/>
</dbReference>
<dbReference type="CDD" id="cd02440">
    <property type="entry name" value="AdoMet_MTases"/>
    <property type="match status" value="1"/>
</dbReference>
<dbReference type="Gene3D" id="3.40.50.150">
    <property type="entry name" value="Vaccinia Virus protein VP39"/>
    <property type="match status" value="1"/>
</dbReference>
<evidence type="ECO:0000313" key="2">
    <source>
        <dbReference type="Proteomes" id="UP000678545"/>
    </source>
</evidence>
<keyword evidence="1" id="KW-0808">Transferase</keyword>
<dbReference type="SUPFAM" id="SSF53335">
    <property type="entry name" value="S-adenosyl-L-methionine-dependent methyltransferases"/>
    <property type="match status" value="1"/>
</dbReference>
<keyword evidence="1" id="KW-0489">Methyltransferase</keyword>
<protein>
    <submittedName>
        <fullName evidence="1">Class I SAM-dependent methyltransferase</fullName>
    </submittedName>
</protein>
<dbReference type="AlphaFoldDB" id="A0A941E546"/>
<dbReference type="GO" id="GO:0032259">
    <property type="term" value="P:methylation"/>
    <property type="evidence" value="ECO:0007669"/>
    <property type="project" value="UniProtKB-KW"/>
</dbReference>
<keyword evidence="2" id="KW-1185">Reference proteome</keyword>
<dbReference type="GO" id="GO:0008168">
    <property type="term" value="F:methyltransferase activity"/>
    <property type="evidence" value="ECO:0007669"/>
    <property type="project" value="UniProtKB-KW"/>
</dbReference>
<name>A0A941E546_9BURK</name>
<sequence length="212" mass="24338">MHEASKALSRRLHDSRFASRYFVGNGVDIGCGPDPVSQYVEQFPLMRQVRNWDMPDGDAQYLATLADQSLNFVHSSHCLEHMVDPKIALQNWLRVLKPGGHMIITIPDEDLYEQGKFPSTFNSDHKWTFTIHKKKSWSPKSINLLEFLAEFSDVAQVLKIELLDASYRYQIGRFDQTLTPVAESGIEFILRKIPELELQQAGRYQTVAQNAR</sequence>
<accession>A0A941E546</accession>